<dbReference type="EMBL" id="CAUWAG010000004">
    <property type="protein sequence ID" value="CAJ2503137.1"/>
    <property type="molecule type" value="Genomic_DNA"/>
</dbReference>
<organism evidence="7 8">
    <name type="scientific">Anthostomella pinea</name>
    <dbReference type="NCBI Taxonomy" id="933095"/>
    <lineage>
        <taxon>Eukaryota</taxon>
        <taxon>Fungi</taxon>
        <taxon>Dikarya</taxon>
        <taxon>Ascomycota</taxon>
        <taxon>Pezizomycotina</taxon>
        <taxon>Sordariomycetes</taxon>
        <taxon>Xylariomycetidae</taxon>
        <taxon>Xylariales</taxon>
        <taxon>Xylariaceae</taxon>
        <taxon>Anthostomella</taxon>
    </lineage>
</organism>
<comment type="catalytic activity">
    <reaction evidence="3">
        <text>an aldehyde + NAD(+) + H2O = a carboxylate + NADH + 2 H(+)</text>
        <dbReference type="Rhea" id="RHEA:16185"/>
        <dbReference type="ChEBI" id="CHEBI:15377"/>
        <dbReference type="ChEBI" id="CHEBI:15378"/>
        <dbReference type="ChEBI" id="CHEBI:17478"/>
        <dbReference type="ChEBI" id="CHEBI:29067"/>
        <dbReference type="ChEBI" id="CHEBI:57540"/>
        <dbReference type="ChEBI" id="CHEBI:57945"/>
        <dbReference type="EC" id="1.2.1.3"/>
    </reaction>
</comment>
<dbReference type="InterPro" id="IPR016161">
    <property type="entry name" value="Ald_DH/histidinol_DH"/>
</dbReference>
<feature type="domain" description="Aldehyde dehydrogenase" evidence="6">
    <location>
        <begin position="29"/>
        <end position="110"/>
    </location>
</feature>
<feature type="domain" description="Aldehyde dehydrogenase" evidence="6">
    <location>
        <begin position="115"/>
        <end position="214"/>
    </location>
</feature>
<dbReference type="PANTHER" id="PTHR11699">
    <property type="entry name" value="ALDEHYDE DEHYDROGENASE-RELATED"/>
    <property type="match status" value="1"/>
</dbReference>
<evidence type="ECO:0000256" key="3">
    <source>
        <dbReference type="ARBA" id="ARBA00049194"/>
    </source>
</evidence>
<evidence type="ECO:0000256" key="2">
    <source>
        <dbReference type="ARBA" id="ARBA00024226"/>
    </source>
</evidence>
<comment type="similarity">
    <text evidence="1 5">Belongs to the aldehyde dehydrogenase family.</text>
</comment>
<dbReference type="InterPro" id="IPR016162">
    <property type="entry name" value="Ald_DH_N"/>
</dbReference>
<evidence type="ECO:0000256" key="5">
    <source>
        <dbReference type="RuleBase" id="RU003345"/>
    </source>
</evidence>
<dbReference type="Pfam" id="PF00171">
    <property type="entry name" value="Aldedh"/>
    <property type="match status" value="2"/>
</dbReference>
<dbReference type="Gene3D" id="3.40.605.10">
    <property type="entry name" value="Aldehyde Dehydrogenase, Chain A, domain 1"/>
    <property type="match status" value="2"/>
</dbReference>
<name>A0AAI8VDV3_9PEZI</name>
<dbReference type="AlphaFoldDB" id="A0AAI8VDV3"/>
<keyword evidence="8" id="KW-1185">Reference proteome</keyword>
<dbReference type="InterPro" id="IPR029510">
    <property type="entry name" value="Ald_DH_CS_GLU"/>
</dbReference>
<dbReference type="SUPFAM" id="SSF53720">
    <property type="entry name" value="ALDH-like"/>
    <property type="match status" value="1"/>
</dbReference>
<protein>
    <recommendedName>
        <fullName evidence="2">aldehyde dehydrogenase (NAD(+))</fullName>
        <ecNumber evidence="2">1.2.1.3</ecNumber>
    </recommendedName>
</protein>
<dbReference type="GO" id="GO:0004029">
    <property type="term" value="F:aldehyde dehydrogenase (NAD+) activity"/>
    <property type="evidence" value="ECO:0007669"/>
    <property type="project" value="UniProtKB-EC"/>
</dbReference>
<evidence type="ECO:0000256" key="4">
    <source>
        <dbReference type="PROSITE-ProRule" id="PRU10007"/>
    </source>
</evidence>
<dbReference type="EC" id="1.2.1.3" evidence="2"/>
<reference evidence="7" key="1">
    <citation type="submission" date="2023-10" db="EMBL/GenBank/DDBJ databases">
        <authorList>
            <person name="Hackl T."/>
        </authorList>
    </citation>
    <scope>NUCLEOTIDE SEQUENCE</scope>
</reference>
<dbReference type="Proteomes" id="UP001295740">
    <property type="component" value="Unassembled WGS sequence"/>
</dbReference>
<proteinExistence type="inferred from homology"/>
<evidence type="ECO:0000259" key="6">
    <source>
        <dbReference type="Pfam" id="PF00171"/>
    </source>
</evidence>
<evidence type="ECO:0000256" key="1">
    <source>
        <dbReference type="ARBA" id="ARBA00009986"/>
    </source>
</evidence>
<sequence length="231" mass="24212">MAANQTKTAALDFTTFHNVIDGQLTGPGTTYHTVNPANLENNLGVPSSTLGDVNSAVEAAQRAAKSWAEVPWDDRKTAPGGFIAALEDLSDDFAQMLNKEQGKPVSIAAQRLNSGPAVLTGNAFILKPSPFTPYCGLKMAELGTGFFPPGIFQALSGEDELGHMLSTHPGVEMVTLTGSVETGKKVMAACNATLKRVILELGGNDAAIVCTPKNSDVRSTAVWVQNGVLKA</sequence>
<evidence type="ECO:0000313" key="7">
    <source>
        <dbReference type="EMBL" id="CAJ2503137.1"/>
    </source>
</evidence>
<keyword evidence="5" id="KW-0560">Oxidoreductase</keyword>
<dbReference type="PROSITE" id="PS00687">
    <property type="entry name" value="ALDEHYDE_DEHYDR_GLU"/>
    <property type="match status" value="1"/>
</dbReference>
<accession>A0AAI8VDV3</accession>
<feature type="active site" evidence="4">
    <location>
        <position position="200"/>
    </location>
</feature>
<gene>
    <name evidence="7" type="ORF">KHLLAP_LOCUS3605</name>
</gene>
<comment type="caution">
    <text evidence="7">The sequence shown here is derived from an EMBL/GenBank/DDBJ whole genome shotgun (WGS) entry which is preliminary data.</text>
</comment>
<evidence type="ECO:0000313" key="8">
    <source>
        <dbReference type="Proteomes" id="UP001295740"/>
    </source>
</evidence>
<dbReference type="InterPro" id="IPR015590">
    <property type="entry name" value="Aldehyde_DH_dom"/>
</dbReference>